<dbReference type="Gene3D" id="1.10.10.10">
    <property type="entry name" value="Winged helix-like DNA-binding domain superfamily/Winged helix DNA-binding domain"/>
    <property type="match status" value="1"/>
</dbReference>
<keyword evidence="2" id="KW-0238">DNA-binding</keyword>
<dbReference type="SUPFAM" id="SSF46785">
    <property type="entry name" value="Winged helix' DNA-binding domain"/>
    <property type="match status" value="1"/>
</dbReference>
<proteinExistence type="predicted"/>
<dbReference type="PROSITE" id="PS51078">
    <property type="entry name" value="ICLR_ED"/>
    <property type="match status" value="1"/>
</dbReference>
<feature type="domain" description="IclR-ED" evidence="5">
    <location>
        <begin position="75"/>
        <end position="252"/>
    </location>
</feature>
<dbReference type="Pfam" id="PF09339">
    <property type="entry name" value="HTH_IclR"/>
    <property type="match status" value="1"/>
</dbReference>
<dbReference type="RefSeq" id="WP_062997088.1">
    <property type="nucleotide sequence ID" value="NZ_BMMH01000002.1"/>
</dbReference>
<organism evidence="6 7">
    <name type="scientific">Nocardia jinanensis</name>
    <dbReference type="NCBI Taxonomy" id="382504"/>
    <lineage>
        <taxon>Bacteria</taxon>
        <taxon>Bacillati</taxon>
        <taxon>Actinomycetota</taxon>
        <taxon>Actinomycetes</taxon>
        <taxon>Mycobacteriales</taxon>
        <taxon>Nocardiaceae</taxon>
        <taxon>Nocardia</taxon>
    </lineage>
</organism>
<dbReference type="PANTHER" id="PTHR30136:SF24">
    <property type="entry name" value="HTH-TYPE TRANSCRIPTIONAL REPRESSOR ALLR"/>
    <property type="match status" value="1"/>
</dbReference>
<dbReference type="InterPro" id="IPR029016">
    <property type="entry name" value="GAF-like_dom_sf"/>
</dbReference>
<dbReference type="InterPro" id="IPR036390">
    <property type="entry name" value="WH_DNA-bd_sf"/>
</dbReference>
<reference evidence="6" key="2">
    <citation type="submission" date="2020-09" db="EMBL/GenBank/DDBJ databases">
        <authorList>
            <person name="Sun Q."/>
            <person name="Zhou Y."/>
        </authorList>
    </citation>
    <scope>NUCLEOTIDE SEQUENCE</scope>
    <source>
        <strain evidence="6">CGMCC 4.3508</strain>
    </source>
</reference>
<keyword evidence="7" id="KW-1185">Reference proteome</keyword>
<reference evidence="6" key="1">
    <citation type="journal article" date="2014" name="Int. J. Syst. Evol. Microbiol.">
        <title>Complete genome sequence of Corynebacterium casei LMG S-19264T (=DSM 44701T), isolated from a smear-ripened cheese.</title>
        <authorList>
            <consortium name="US DOE Joint Genome Institute (JGI-PGF)"/>
            <person name="Walter F."/>
            <person name="Albersmeier A."/>
            <person name="Kalinowski J."/>
            <person name="Ruckert C."/>
        </authorList>
    </citation>
    <scope>NUCLEOTIDE SEQUENCE</scope>
    <source>
        <strain evidence="6">CGMCC 4.3508</strain>
    </source>
</reference>
<dbReference type="InterPro" id="IPR014757">
    <property type="entry name" value="Tscrpt_reg_IclR_C"/>
</dbReference>
<accession>A0A917VMH6</accession>
<evidence type="ECO:0000259" key="4">
    <source>
        <dbReference type="PROSITE" id="PS51077"/>
    </source>
</evidence>
<comment type="caution">
    <text evidence="6">The sequence shown here is derived from an EMBL/GenBank/DDBJ whole genome shotgun (WGS) entry which is preliminary data.</text>
</comment>
<dbReference type="InterPro" id="IPR011991">
    <property type="entry name" value="ArsR-like_HTH"/>
</dbReference>
<dbReference type="InterPro" id="IPR036388">
    <property type="entry name" value="WH-like_DNA-bd_sf"/>
</dbReference>
<dbReference type="SMART" id="SM00346">
    <property type="entry name" value="HTH_ICLR"/>
    <property type="match status" value="1"/>
</dbReference>
<evidence type="ECO:0000313" key="7">
    <source>
        <dbReference type="Proteomes" id="UP000638263"/>
    </source>
</evidence>
<dbReference type="EMBL" id="BMMH01000002">
    <property type="protein sequence ID" value="GGK98982.1"/>
    <property type="molecule type" value="Genomic_DNA"/>
</dbReference>
<dbReference type="Pfam" id="PF01614">
    <property type="entry name" value="IclR_C"/>
    <property type="match status" value="1"/>
</dbReference>
<dbReference type="PROSITE" id="PS51077">
    <property type="entry name" value="HTH_ICLR"/>
    <property type="match status" value="1"/>
</dbReference>
<dbReference type="SUPFAM" id="SSF55781">
    <property type="entry name" value="GAF domain-like"/>
    <property type="match status" value="1"/>
</dbReference>
<evidence type="ECO:0000256" key="2">
    <source>
        <dbReference type="ARBA" id="ARBA00023125"/>
    </source>
</evidence>
<evidence type="ECO:0000259" key="5">
    <source>
        <dbReference type="PROSITE" id="PS51078"/>
    </source>
</evidence>
<feature type="domain" description="HTH iclR-type" evidence="4">
    <location>
        <begin position="13"/>
        <end position="74"/>
    </location>
</feature>
<dbReference type="GO" id="GO:0045892">
    <property type="term" value="P:negative regulation of DNA-templated transcription"/>
    <property type="evidence" value="ECO:0007669"/>
    <property type="project" value="TreeGrafter"/>
</dbReference>
<dbReference type="CDD" id="cd00090">
    <property type="entry name" value="HTH_ARSR"/>
    <property type="match status" value="1"/>
</dbReference>
<sequence length="268" mass="28721">MTQQDQATGRSGSSSSRKLLRILLAFSETRHTRSVADLAAELGLPVSSVYRYLSALRDNELVEEDGRGGYRLSWTAVGMGRAARAARGSLPETTRPVMEAVCDLSGETTLLVARVNHHVLCLDRAESTHPVRLQFEPGVLMSLHRGSAARVLLASMPPRERRAFLATQQLPEAEREQIEADIATVAGLGWVQSFGEVDEGIWGVSAAIRDDGRVVGALGLAGPLYRLDKRARERIISLVVSGAELVSDALAQGVAVDLGDIAALSAEA</sequence>
<protein>
    <submittedName>
        <fullName evidence="6">IclR family transcriptional regulator</fullName>
    </submittedName>
</protein>
<keyword evidence="1" id="KW-0805">Transcription regulation</keyword>
<gene>
    <name evidence="6" type="ORF">GCM10011588_11980</name>
</gene>
<dbReference type="InterPro" id="IPR050707">
    <property type="entry name" value="HTH_MetabolicPath_Reg"/>
</dbReference>
<evidence type="ECO:0000256" key="3">
    <source>
        <dbReference type="ARBA" id="ARBA00023163"/>
    </source>
</evidence>
<dbReference type="AlphaFoldDB" id="A0A917VMH6"/>
<name>A0A917VMH6_9NOCA</name>
<keyword evidence="3" id="KW-0804">Transcription</keyword>
<dbReference type="GO" id="GO:0003700">
    <property type="term" value="F:DNA-binding transcription factor activity"/>
    <property type="evidence" value="ECO:0007669"/>
    <property type="project" value="TreeGrafter"/>
</dbReference>
<dbReference type="Proteomes" id="UP000638263">
    <property type="component" value="Unassembled WGS sequence"/>
</dbReference>
<dbReference type="PANTHER" id="PTHR30136">
    <property type="entry name" value="HELIX-TURN-HELIX TRANSCRIPTIONAL REGULATOR, ICLR FAMILY"/>
    <property type="match status" value="1"/>
</dbReference>
<dbReference type="Gene3D" id="3.30.450.40">
    <property type="match status" value="1"/>
</dbReference>
<evidence type="ECO:0000313" key="6">
    <source>
        <dbReference type="EMBL" id="GGK98982.1"/>
    </source>
</evidence>
<dbReference type="InterPro" id="IPR005471">
    <property type="entry name" value="Tscrpt_reg_IclR_N"/>
</dbReference>
<dbReference type="GO" id="GO:0003677">
    <property type="term" value="F:DNA binding"/>
    <property type="evidence" value="ECO:0007669"/>
    <property type="project" value="UniProtKB-KW"/>
</dbReference>
<evidence type="ECO:0000256" key="1">
    <source>
        <dbReference type="ARBA" id="ARBA00023015"/>
    </source>
</evidence>